<dbReference type="EMBL" id="JBEDUW010000007">
    <property type="protein sequence ID" value="KAK9910147.1"/>
    <property type="molecule type" value="Genomic_DNA"/>
</dbReference>
<dbReference type="Proteomes" id="UP001457282">
    <property type="component" value="Unassembled WGS sequence"/>
</dbReference>
<evidence type="ECO:0000256" key="1">
    <source>
        <dbReference type="PROSITE-ProRule" id="PRU00221"/>
    </source>
</evidence>
<evidence type="ECO:0000313" key="5">
    <source>
        <dbReference type="Proteomes" id="UP001457282"/>
    </source>
</evidence>
<reference evidence="4 5" key="1">
    <citation type="journal article" date="2023" name="G3 (Bethesda)">
        <title>A chromosome-length genome assembly and annotation of blackberry (Rubus argutus, cv. 'Hillquist').</title>
        <authorList>
            <person name="Bruna T."/>
            <person name="Aryal R."/>
            <person name="Dudchenko O."/>
            <person name="Sargent D.J."/>
            <person name="Mead D."/>
            <person name="Buti M."/>
            <person name="Cavallini A."/>
            <person name="Hytonen T."/>
            <person name="Andres J."/>
            <person name="Pham M."/>
            <person name="Weisz D."/>
            <person name="Mascagni F."/>
            <person name="Usai G."/>
            <person name="Natali L."/>
            <person name="Bassil N."/>
            <person name="Fernandez G.E."/>
            <person name="Lomsadze A."/>
            <person name="Armour M."/>
            <person name="Olukolu B."/>
            <person name="Poorten T."/>
            <person name="Britton C."/>
            <person name="Davik J."/>
            <person name="Ashrafi H."/>
            <person name="Aiden E.L."/>
            <person name="Borodovsky M."/>
            <person name="Worthington M."/>
        </authorList>
    </citation>
    <scope>NUCLEOTIDE SEQUENCE [LARGE SCALE GENOMIC DNA]</scope>
    <source>
        <strain evidence="4">PI 553951</strain>
    </source>
</reference>
<comment type="caution">
    <text evidence="4">The sequence shown here is derived from an EMBL/GenBank/DDBJ whole genome shotgun (WGS) entry which is preliminary data.</text>
</comment>
<dbReference type="InterPro" id="IPR011047">
    <property type="entry name" value="Quinoprotein_ADH-like_sf"/>
</dbReference>
<dbReference type="Pfam" id="PF12234">
    <property type="entry name" value="Rav1p_C"/>
    <property type="match status" value="1"/>
</dbReference>
<protein>
    <recommendedName>
        <fullName evidence="3">RAVE complex protein Rav1 C-terminal domain-containing protein</fullName>
    </recommendedName>
</protein>
<dbReference type="SMART" id="SM00320">
    <property type="entry name" value="WD40"/>
    <property type="match status" value="13"/>
</dbReference>
<dbReference type="GO" id="GO:0007035">
    <property type="term" value="P:vacuolar acidification"/>
    <property type="evidence" value="ECO:0007669"/>
    <property type="project" value="TreeGrafter"/>
</dbReference>
<organism evidence="4 5">
    <name type="scientific">Rubus argutus</name>
    <name type="common">Southern blackberry</name>
    <dbReference type="NCBI Taxonomy" id="59490"/>
    <lineage>
        <taxon>Eukaryota</taxon>
        <taxon>Viridiplantae</taxon>
        <taxon>Streptophyta</taxon>
        <taxon>Embryophyta</taxon>
        <taxon>Tracheophyta</taxon>
        <taxon>Spermatophyta</taxon>
        <taxon>Magnoliopsida</taxon>
        <taxon>eudicotyledons</taxon>
        <taxon>Gunneridae</taxon>
        <taxon>Pentapetalae</taxon>
        <taxon>rosids</taxon>
        <taxon>fabids</taxon>
        <taxon>Rosales</taxon>
        <taxon>Rosaceae</taxon>
        <taxon>Rosoideae</taxon>
        <taxon>Rosoideae incertae sedis</taxon>
        <taxon>Rubus</taxon>
    </lineage>
</organism>
<keyword evidence="1" id="KW-0853">WD repeat</keyword>
<dbReference type="PANTHER" id="PTHR13950:SF9">
    <property type="entry name" value="RABCONNECTIN-3A"/>
    <property type="match status" value="1"/>
</dbReference>
<dbReference type="PROSITE" id="PS50294">
    <property type="entry name" value="WD_REPEATS_REGION"/>
    <property type="match status" value="1"/>
</dbReference>
<dbReference type="PROSITE" id="PS50082">
    <property type="entry name" value="WD_REPEATS_2"/>
    <property type="match status" value="1"/>
</dbReference>
<dbReference type="Gene3D" id="2.130.10.10">
    <property type="entry name" value="YVTN repeat-like/Quinoprotein amine dehydrogenase"/>
    <property type="match status" value="3"/>
</dbReference>
<dbReference type="InterPro" id="IPR036322">
    <property type="entry name" value="WD40_repeat_dom_sf"/>
</dbReference>
<feature type="domain" description="RAVE complex protein Rav1 C-terminal" evidence="3">
    <location>
        <begin position="743"/>
        <end position="1494"/>
    </location>
</feature>
<feature type="region of interest" description="Disordered" evidence="2">
    <location>
        <begin position="2019"/>
        <end position="2042"/>
    </location>
</feature>
<dbReference type="InterPro" id="IPR001680">
    <property type="entry name" value="WD40_rpt"/>
</dbReference>
<dbReference type="InterPro" id="IPR022033">
    <property type="entry name" value="Rav1p_C"/>
</dbReference>
<dbReference type="InterPro" id="IPR052208">
    <property type="entry name" value="DmX-like/RAVE_component"/>
</dbReference>
<dbReference type="SUPFAM" id="SSF50978">
    <property type="entry name" value="WD40 repeat-like"/>
    <property type="match status" value="2"/>
</dbReference>
<dbReference type="SUPFAM" id="SSF50998">
    <property type="entry name" value="Quinoprotein alcohol dehydrogenase-like"/>
    <property type="match status" value="1"/>
</dbReference>
<dbReference type="Pfam" id="PF00400">
    <property type="entry name" value="WD40"/>
    <property type="match status" value="1"/>
</dbReference>
<dbReference type="PANTHER" id="PTHR13950">
    <property type="entry name" value="RABCONNECTIN-RELATED"/>
    <property type="match status" value="1"/>
</dbReference>
<proteinExistence type="predicted"/>
<accession>A0AAW1VTK7</accession>
<gene>
    <name evidence="4" type="ORF">M0R45_034122</name>
</gene>
<name>A0AAW1VTK7_RUBAR</name>
<dbReference type="InterPro" id="IPR015943">
    <property type="entry name" value="WD40/YVTN_repeat-like_dom_sf"/>
</dbReference>
<sequence length="2551" mass="282790">MDPTLHLPLQILRSDPTPSAPNRSDPPGSAIDWLPDFLDLSWVAYGASSLLVVSHFPSPLSDNETVIGPIFRQVFELSGDPSSSVKAVSWSPAIPSVGEVAAAAENCVWVFSHDSASSKGSFCWSQNAVLVHSAKVEAIGWTGSGDGIVVCGIEVVLWKRSGKSWEIAWKFNADKPQSLVSATWSVEGPFATASYQSEWLIEGLLTKEASKCVLVNQRDGKSEFVKSELQHPLPVSMIQWRPLTGRRLNRDAKHPPRHVLLTCCLDGTVRLWCEVDDGRARKVSKDINDNKSTRWSFSVAAVIEINQTLNGILGIDIYVTWAIETGGVYKATAGAKQLFSAKGYEYDQVGNCEWLIGFGPGMLVNFWALHCLDDVSPIRFPRVTLWKTQELQVLEGGQVHRTGISNYKDRIPLNKVVILRNCLSGPPIVCSLIKLLPCNSLVWSLLYTQTSNNLEDLSLYKPGTENALSCSADGLLNLDGHAGRILQVAVHPYSCEVELAVSLDSDGLLLFWFFSTISNYILGRPTLIPTWEICGKLVTQSSCSRYTSLRWAPSIVNEVAVLLMGHAGGIDCFIVKVHQNEEEIIECHYLCTIPFTGHGPYEDGPTSISTIPLPSTCHKILRCSKFMLLGVWMNGFQALSWEITLHTFDLSGSYCECNFETGNGPECRMWGFEGTFANIRYFLKVNACSSQIPDPHIRDEVTSFAVVCPGSLIRIEKNLGPTIDQCSSGPVYLMATGCSDGSLKLWRSNIDKSSTPHIPWELVGMFVAHKGPISTICLSDCGRKIATICKDFPSDTVGTLHIWDSVHLAGAGSFMLEDTLYFRQELVALNWLPLGNGQLLLGVCTQNQLRVYSLERSGGQTLLNPEKSVKKNIWVCIASTDTFPPIYDFFWGPRATAVFVHKSYFCVNSQWLFRVDKKHLGNGLPNDKSENCMDSVGGLKEDSDSTIYFDCELYQFDKTLLNESRRDCKPGTPLKTDLKKDYLSSSLFVARSQLDCAWATKLGLWTMLEVVEKLSGSLPVYHPEALFMNIYSGNWKRAYIALRHLNDFLSSDSSSGNKHCRSQSGNFVPQISLSTYLDGIISIDSNDKGFEWSGDASLITSSSQLQRDFAQFTYSVDSYASNNLFNSSSTKYGLVDFVEHLEKLYELAAITDIERMQILAIFDLLNEITNSNSGSAYESLDEPGRRFWIALRFQQLHSFRKFGRSVSVEELVVDSKLIGWAYQSDCQENLFGSFLPNESSWQEMRNLGVGFWFTNTVQLRSRMEKLARLQYLKRKDPKDCALLYIALNRIQVLAGLFKLSKDEKDKPLVGFLLRNFEEEKNKAAALKNAYVLMGRHQLELAIAFFLLGGDASSAVSICAKNLGDEQLAVVICRLIEGRGGPLERHLISKSLLPFAIERGDFWLASLLEWELGNYCQSFISMLGLQINSATEKYAILSNSVAFSDPNVGLYCIMLATKNSMRNAVGERNTAILSRWAVFTTATALKRCGLPVEALEYFSSPTTILGDIDRGSISDIRHSENLHGILNPSPKNSSNWLSSNVAFHLEFHARLDLAVQYLSTLVREHPSWPDTVFSSSGAISHVNECGNHEHVLEGFRKKLCTALHHLEQKFSVAPFHLISMVLISLYDRGLWFIGYEILHEYASQDQELYKSQILDRFLLYPLMHKPLLKATRETSLLFSRVIAACSITCSKLKLDCTNVSGDGRSASSNAWGYYLQGLILSMQSLRSALQITSVSSTEDLIMKALTVIGLIEYYIQFSYAWLQKNSKVLFLLMQPLLITFTNGHTPYDIDLMDLKKILPQIAELVAQNSLIDNICTGLQVSHGTNVAHLIPEDERWQIIGACLWQHISRLMKHKLSMLAYKLDEDCVSGVPHGKHFSWVPCSENLGPDDSRLEELIGLVSLTLVKLLKTTLAHASSYHVKRLASHLQHKMDNGLHVMTLVWLEESNQSQTRALNQHLNQDVLKLETIDEKHGSDILWDICADPKLISESFAQEKINWSRSHDHKPSEGWNNIYRGIPTVDETEETHNRELTPKSTSASSEAGLPSRSLFRSGHSFLSAWQKDTTLTKEVSPFLNPIEIYKRNGELLEALCLNSVNQKQAALASNRKGILFFDWKDDMPDRDHLDYIWSEADWPLNGWAGSESTPAPTYVSPGVGLGIKKGTRVGLGGATVGVRSLARPVRDLTGGGAFGIQGYPGLGVSGLGWETREDFEEVVDPPPTVENVNTRVFSSHPSRPFFLVGSSNTHIYLWEFGKDKATATYGVLPAANVPPPYALASISALQFDHCGHRFATAALDGTVCTWQLEVGGRSNIGPTESSLCFSSHASDVAYVTSSGSIIAVAGYSSNSVNVVIWDTLAPPTTSRASIICHEGGARSLSVFDNDIGSGSISPLIVTGGKGGDVGLHDFRYIATGRSKRHRHTDKGDPAVKSSSNIDHHPGDGNKFGEQNQNGMLWYIPKAHSGSVTKISIIPNTSLFLTGSKDGDVKLWDAKRAKLVYHWPKLHERHTFLQPSSRGFGGVVQAAVTDIKVVSQGFLTCGGDGTVKLVHLKDHQHQT</sequence>
<evidence type="ECO:0000313" key="4">
    <source>
        <dbReference type="EMBL" id="KAK9910147.1"/>
    </source>
</evidence>
<evidence type="ECO:0000259" key="3">
    <source>
        <dbReference type="Pfam" id="PF12234"/>
    </source>
</evidence>
<feature type="repeat" description="WD" evidence="1">
    <location>
        <begin position="2453"/>
        <end position="2494"/>
    </location>
</feature>
<dbReference type="GO" id="GO:0043291">
    <property type="term" value="C:RAVE complex"/>
    <property type="evidence" value="ECO:0007669"/>
    <property type="project" value="TreeGrafter"/>
</dbReference>
<evidence type="ECO:0000256" key="2">
    <source>
        <dbReference type="SAM" id="MobiDB-lite"/>
    </source>
</evidence>
<feature type="region of interest" description="Disordered" evidence="2">
    <location>
        <begin position="2411"/>
        <end position="2439"/>
    </location>
</feature>
<keyword evidence="5" id="KW-1185">Reference proteome</keyword>
<dbReference type="FunFam" id="2.130.10.10:FF:001240">
    <property type="entry name" value="Transducin family protein / WD-40 repeat family protein"/>
    <property type="match status" value="1"/>
</dbReference>